<keyword evidence="4" id="KW-0479">Metal-binding</keyword>
<dbReference type="InterPro" id="IPR011761">
    <property type="entry name" value="ATP-grasp"/>
</dbReference>
<dbReference type="PROSITE" id="PS01217">
    <property type="entry name" value="SUCCINYL_COA_LIG_3"/>
    <property type="match status" value="1"/>
</dbReference>
<dbReference type="FunFam" id="3.40.50.261:FF:000001">
    <property type="entry name" value="Succinate--CoA ligase [ADP-forming] subunit beta"/>
    <property type="match status" value="1"/>
</dbReference>
<proteinExistence type="inferred from homology"/>
<evidence type="ECO:0000259" key="7">
    <source>
        <dbReference type="PROSITE" id="PS50975"/>
    </source>
</evidence>
<dbReference type="GO" id="GO:0006104">
    <property type="term" value="P:succinyl-CoA metabolic process"/>
    <property type="evidence" value="ECO:0007669"/>
    <property type="project" value="TreeGrafter"/>
</dbReference>
<dbReference type="PIRSF" id="PIRSF001554">
    <property type="entry name" value="SucCS_beta"/>
    <property type="match status" value="1"/>
</dbReference>
<dbReference type="Gene3D" id="3.30.1490.20">
    <property type="entry name" value="ATP-grasp fold, A domain"/>
    <property type="match status" value="1"/>
</dbReference>
<dbReference type="AlphaFoldDB" id="A0A3B1CFL2"/>
<dbReference type="GO" id="GO:0046872">
    <property type="term" value="F:metal ion binding"/>
    <property type="evidence" value="ECO:0007669"/>
    <property type="project" value="UniProtKB-KW"/>
</dbReference>
<dbReference type="Gene3D" id="3.30.470.20">
    <property type="entry name" value="ATP-grasp fold, B domain"/>
    <property type="match status" value="1"/>
</dbReference>
<dbReference type="EMBL" id="UOGB01000327">
    <property type="protein sequence ID" value="VAX25351.1"/>
    <property type="molecule type" value="Genomic_DNA"/>
</dbReference>
<dbReference type="InterPro" id="IPR005811">
    <property type="entry name" value="SUCC_ACL_C"/>
</dbReference>
<dbReference type="Pfam" id="PF08442">
    <property type="entry name" value="ATP-grasp_2"/>
    <property type="match status" value="1"/>
</dbReference>
<evidence type="ECO:0000256" key="4">
    <source>
        <dbReference type="ARBA" id="ARBA00022723"/>
    </source>
</evidence>
<comment type="cofactor">
    <cofactor evidence="1">
        <name>Mg(2+)</name>
        <dbReference type="ChEBI" id="CHEBI:18420"/>
    </cofactor>
</comment>
<evidence type="ECO:0000256" key="6">
    <source>
        <dbReference type="ARBA" id="ARBA00022842"/>
    </source>
</evidence>
<keyword evidence="2" id="KW-0816">Tricarboxylic acid cycle</keyword>
<protein>
    <submittedName>
        <fullName evidence="8">Succinyl-CoA ligase [ADP-forming] beta chain</fullName>
        <ecNumber evidence="8">6.2.1.5</ecNumber>
    </submittedName>
</protein>
<dbReference type="GO" id="GO:0042709">
    <property type="term" value="C:succinate-CoA ligase complex"/>
    <property type="evidence" value="ECO:0007669"/>
    <property type="project" value="TreeGrafter"/>
</dbReference>
<sequence length="385" mass="41554">MNIHEFQAKEILRKYNVPVPKGRIATDASNVKSIVDELGLPVVVKAQIHAGGRGKGGGVKLAKTLNEAEEAFKSIFGMSLVTHQTGPEGKKVHTVLIEEGVDIAKELYIAVALDREKSRPAIMASEEGGMEIEEVAAKSPEKIMKEWIDPALGVMPSQARKLAFFLNLPSEAIKPATGFIMSLYKAFEGNDCSLAEVNPLVLTSGNKIIALDCKMNFDDNALFRQKDVVACRDLNEEEELETEASKYDLNYIKLDGNIGCMVNGAGLAMATMDIIKLSGGEPANFLDVGGGASEEQIENAFRIILADKSVQGIFINIFGGILRCDILANGVVNAARKIKVKAPVVIRMEGTNVEEGKRILSESDFNFIVAEGMGDGAKKVVEAVK</sequence>
<dbReference type="FunFam" id="3.30.470.20:FF:000002">
    <property type="entry name" value="Succinate--CoA ligase [ADP-forming] subunit beta"/>
    <property type="match status" value="1"/>
</dbReference>
<evidence type="ECO:0000256" key="1">
    <source>
        <dbReference type="ARBA" id="ARBA00001946"/>
    </source>
</evidence>
<dbReference type="PANTHER" id="PTHR11815:SF10">
    <property type="entry name" value="SUCCINATE--COA LIGASE [GDP-FORMING] SUBUNIT BETA, MITOCHONDRIAL"/>
    <property type="match status" value="1"/>
</dbReference>
<keyword evidence="3 8" id="KW-0436">Ligase</keyword>
<dbReference type="SUPFAM" id="SSF56059">
    <property type="entry name" value="Glutathione synthetase ATP-binding domain-like"/>
    <property type="match status" value="1"/>
</dbReference>
<dbReference type="NCBIfam" id="TIGR01016">
    <property type="entry name" value="sucCoAbeta"/>
    <property type="match status" value="1"/>
</dbReference>
<name>A0A3B1CFL2_9ZZZZ</name>
<evidence type="ECO:0000256" key="3">
    <source>
        <dbReference type="ARBA" id="ARBA00022598"/>
    </source>
</evidence>
<dbReference type="FunFam" id="3.30.1490.20:FF:000002">
    <property type="entry name" value="Succinate--CoA ligase [ADP-forming] subunit beta"/>
    <property type="match status" value="1"/>
</dbReference>
<dbReference type="NCBIfam" id="NF001913">
    <property type="entry name" value="PRK00696.1"/>
    <property type="match status" value="1"/>
</dbReference>
<dbReference type="GO" id="GO:0006099">
    <property type="term" value="P:tricarboxylic acid cycle"/>
    <property type="evidence" value="ECO:0007669"/>
    <property type="project" value="UniProtKB-KW"/>
</dbReference>
<dbReference type="PANTHER" id="PTHR11815">
    <property type="entry name" value="SUCCINYL-COA SYNTHETASE BETA CHAIN"/>
    <property type="match status" value="1"/>
</dbReference>
<dbReference type="InterPro" id="IPR013650">
    <property type="entry name" value="ATP-grasp_succ-CoA_synth-type"/>
</dbReference>
<keyword evidence="6" id="KW-0460">Magnesium</keyword>
<dbReference type="InterPro" id="IPR013815">
    <property type="entry name" value="ATP_grasp_subdomain_1"/>
</dbReference>
<gene>
    <name evidence="8" type="ORF">MNBD_NITROSPINAE03-1286</name>
</gene>
<dbReference type="InterPro" id="IPR005809">
    <property type="entry name" value="Succ_CoA_ligase-like_bsu"/>
</dbReference>
<accession>A0A3B1CFL2</accession>
<evidence type="ECO:0000256" key="2">
    <source>
        <dbReference type="ARBA" id="ARBA00022532"/>
    </source>
</evidence>
<organism evidence="8">
    <name type="scientific">hydrothermal vent metagenome</name>
    <dbReference type="NCBI Taxonomy" id="652676"/>
    <lineage>
        <taxon>unclassified sequences</taxon>
        <taxon>metagenomes</taxon>
        <taxon>ecological metagenomes</taxon>
    </lineage>
</organism>
<dbReference type="GO" id="GO:0005829">
    <property type="term" value="C:cytosol"/>
    <property type="evidence" value="ECO:0007669"/>
    <property type="project" value="TreeGrafter"/>
</dbReference>
<dbReference type="EC" id="6.2.1.5" evidence="8"/>
<evidence type="ECO:0000256" key="5">
    <source>
        <dbReference type="ARBA" id="ARBA00022741"/>
    </source>
</evidence>
<dbReference type="HAMAP" id="MF_00558">
    <property type="entry name" value="Succ_CoA_beta"/>
    <property type="match status" value="1"/>
</dbReference>
<keyword evidence="5" id="KW-0547">Nucleotide-binding</keyword>
<dbReference type="SMART" id="SM01209">
    <property type="entry name" value="GARS_A"/>
    <property type="match status" value="1"/>
</dbReference>
<dbReference type="Pfam" id="PF00549">
    <property type="entry name" value="Ligase_CoA"/>
    <property type="match status" value="1"/>
</dbReference>
<reference evidence="8" key="1">
    <citation type="submission" date="2018-06" db="EMBL/GenBank/DDBJ databases">
        <authorList>
            <person name="Zhirakovskaya E."/>
        </authorList>
    </citation>
    <scope>NUCLEOTIDE SEQUENCE</scope>
</reference>
<dbReference type="SUPFAM" id="SSF52210">
    <property type="entry name" value="Succinyl-CoA synthetase domains"/>
    <property type="match status" value="1"/>
</dbReference>
<dbReference type="PROSITE" id="PS50975">
    <property type="entry name" value="ATP_GRASP"/>
    <property type="match status" value="1"/>
</dbReference>
<feature type="domain" description="ATP-grasp" evidence="7">
    <location>
        <begin position="9"/>
        <end position="226"/>
    </location>
</feature>
<dbReference type="InterPro" id="IPR016102">
    <property type="entry name" value="Succinyl-CoA_synth-like"/>
</dbReference>
<dbReference type="GO" id="GO:0005524">
    <property type="term" value="F:ATP binding"/>
    <property type="evidence" value="ECO:0007669"/>
    <property type="project" value="InterPro"/>
</dbReference>
<dbReference type="GO" id="GO:0004775">
    <property type="term" value="F:succinate-CoA ligase (ADP-forming) activity"/>
    <property type="evidence" value="ECO:0007669"/>
    <property type="project" value="UniProtKB-EC"/>
</dbReference>
<evidence type="ECO:0000313" key="8">
    <source>
        <dbReference type="EMBL" id="VAX25351.1"/>
    </source>
</evidence>
<dbReference type="InterPro" id="IPR017866">
    <property type="entry name" value="Succ-CoA_synthase_bsu_CS"/>
</dbReference>
<dbReference type="Gene3D" id="3.40.50.261">
    <property type="entry name" value="Succinyl-CoA synthetase domains"/>
    <property type="match status" value="1"/>
</dbReference>